<dbReference type="AlphaFoldDB" id="A0A1M5WUM2"/>
<accession>A0A1M5WUM2</accession>
<evidence type="ECO:0000313" key="3">
    <source>
        <dbReference type="Proteomes" id="UP000184526"/>
    </source>
</evidence>
<feature type="domain" description="DUF1540" evidence="1">
    <location>
        <begin position="62"/>
        <end position="100"/>
    </location>
</feature>
<sequence>MPQLSCCVDSCTHNKENCCCKNTIKVGGKKAEKPSSTCCESFHEQDGSFTNSIETPNAALDVKCDATNCIHNCNCSCAADSIDVSGVSACSCDQTQCSSFQER</sequence>
<dbReference type="OrthoDB" id="9792226at2"/>
<dbReference type="EMBL" id="FQXP01000006">
    <property type="protein sequence ID" value="SHH91297.1"/>
    <property type="molecule type" value="Genomic_DNA"/>
</dbReference>
<dbReference type="InterPro" id="IPR011437">
    <property type="entry name" value="DUF1540"/>
</dbReference>
<reference evidence="2 3" key="1">
    <citation type="submission" date="2016-11" db="EMBL/GenBank/DDBJ databases">
        <authorList>
            <person name="Jaros S."/>
            <person name="Januszkiewicz K."/>
            <person name="Wedrychowicz H."/>
        </authorList>
    </citation>
    <scope>NUCLEOTIDE SEQUENCE [LARGE SCALE GENOMIC DNA]</scope>
    <source>
        <strain evidence="2 3">DSM 3089</strain>
    </source>
</reference>
<name>A0A1M5WUM2_9CLOT</name>
<evidence type="ECO:0000313" key="2">
    <source>
        <dbReference type="EMBL" id="SHH91297.1"/>
    </source>
</evidence>
<gene>
    <name evidence="2" type="ORF">SAMN02745196_01887</name>
</gene>
<organism evidence="2 3">
    <name type="scientific">Clostridium collagenovorans DSM 3089</name>
    <dbReference type="NCBI Taxonomy" id="1121306"/>
    <lineage>
        <taxon>Bacteria</taxon>
        <taxon>Bacillati</taxon>
        <taxon>Bacillota</taxon>
        <taxon>Clostridia</taxon>
        <taxon>Eubacteriales</taxon>
        <taxon>Clostridiaceae</taxon>
        <taxon>Clostridium</taxon>
    </lineage>
</organism>
<dbReference type="Proteomes" id="UP000184526">
    <property type="component" value="Unassembled WGS sequence"/>
</dbReference>
<dbReference type="RefSeq" id="WP_072831768.1">
    <property type="nucleotide sequence ID" value="NZ_FQXP01000006.1"/>
</dbReference>
<keyword evidence="3" id="KW-1185">Reference proteome</keyword>
<proteinExistence type="predicted"/>
<protein>
    <recommendedName>
        <fullName evidence="1">DUF1540 domain-containing protein</fullName>
    </recommendedName>
</protein>
<dbReference type="STRING" id="1121306.SAMN02745196_01887"/>
<evidence type="ECO:0000259" key="1">
    <source>
        <dbReference type="Pfam" id="PF07561"/>
    </source>
</evidence>
<dbReference type="Pfam" id="PF07561">
    <property type="entry name" value="DUF1540"/>
    <property type="match status" value="2"/>
</dbReference>
<feature type="domain" description="DUF1540" evidence="1">
    <location>
        <begin position="5"/>
        <end position="42"/>
    </location>
</feature>